<evidence type="ECO:0000256" key="2">
    <source>
        <dbReference type="ARBA" id="ARBA00001947"/>
    </source>
</evidence>
<evidence type="ECO:0000256" key="4">
    <source>
        <dbReference type="ARBA" id="ARBA00006247"/>
    </source>
</evidence>
<protein>
    <recommendedName>
        <fullName evidence="6">Probable succinyl-diaminopimelate desuccinylase</fullName>
        <ecNumber evidence="5">3.5.1.18</ecNumber>
    </recommendedName>
</protein>
<evidence type="ECO:0000256" key="3">
    <source>
        <dbReference type="ARBA" id="ARBA00005130"/>
    </source>
</evidence>
<evidence type="ECO:0000256" key="8">
    <source>
        <dbReference type="ARBA" id="ARBA00022801"/>
    </source>
</evidence>
<dbReference type="EC" id="3.5.1.18" evidence="5"/>
<dbReference type="InterPro" id="IPR001261">
    <property type="entry name" value="ArgE/DapE_CS"/>
</dbReference>
<comment type="catalytic activity">
    <reaction evidence="11">
        <text>N-succinyl-(2S,6S)-2,6-diaminopimelate + H2O = (2S,6S)-2,6-diaminopimelate + succinate</text>
        <dbReference type="Rhea" id="RHEA:22608"/>
        <dbReference type="ChEBI" id="CHEBI:15377"/>
        <dbReference type="ChEBI" id="CHEBI:30031"/>
        <dbReference type="ChEBI" id="CHEBI:57609"/>
        <dbReference type="ChEBI" id="CHEBI:58087"/>
        <dbReference type="EC" id="3.5.1.18"/>
    </reaction>
</comment>
<comment type="pathway">
    <text evidence="3">Amino-acid biosynthesis; L-lysine biosynthesis via DAP pathway; LL-2,6-diaminopimelate from (S)-tetrahydrodipicolinate (succinylase route): step 3/3.</text>
</comment>
<keyword evidence="14" id="KW-1185">Reference proteome</keyword>
<dbReference type="Gene3D" id="3.30.70.360">
    <property type="match status" value="1"/>
</dbReference>
<dbReference type="InterPro" id="IPR036264">
    <property type="entry name" value="Bact_exopeptidase_dim_dom"/>
</dbReference>
<dbReference type="Pfam" id="PF01546">
    <property type="entry name" value="Peptidase_M20"/>
    <property type="match status" value="1"/>
</dbReference>
<dbReference type="RefSeq" id="WP_320298624.1">
    <property type="nucleotide sequence ID" value="NZ_JAVIIU010000018.1"/>
</dbReference>
<evidence type="ECO:0000256" key="10">
    <source>
        <dbReference type="ARBA" id="ARBA00023285"/>
    </source>
</evidence>
<sequence length="381" mass="40684">MSTVCAETAALLQELIRIESVNPALSPTGSGEQGVVEFLTRFCRERNLPYEIQPVVEGRSNLLTWVPGQDPDKRVLFIAHMDTVPTGEWKSNPFSGEQREGRIYGRGACDDKGPLAAMLVALSTLGDRRPKATVVVAADIDEEGRKIGARAIAQSGVSYDAAVVGECTNLELVVAHKGSVRWQVEVEGVAAHTSKPHLGVNAITAMAKIVLALDQHGNELALRSDPFVGPPALTVGLIEGGVEITTVPPRCRIWIDRRLIPGESPQLAIQEVEDILESFRQGDDKIKVRSLLPALEDPAPPNAMSSKIAVVAAAACADVVGSGKFIGAPWGTDASQLSLAGIPCIVLGPGSDAQAHTNNEFIEIDQLGKAVEIYQHIMLNY</sequence>
<keyword evidence="7" id="KW-0479">Metal-binding</keyword>
<evidence type="ECO:0000313" key="13">
    <source>
        <dbReference type="EMBL" id="MDX8488382.1"/>
    </source>
</evidence>
<evidence type="ECO:0000256" key="7">
    <source>
        <dbReference type="ARBA" id="ARBA00022723"/>
    </source>
</evidence>
<reference evidence="13 14" key="1">
    <citation type="submission" date="2023-08" db="EMBL/GenBank/DDBJ databases">
        <title>Implementing the SeqCode for naming new Mesorhizobium species isolated from Vachellia karroo root nodules.</title>
        <authorList>
            <person name="Van Lill M."/>
        </authorList>
    </citation>
    <scope>NUCLEOTIDE SEQUENCE [LARGE SCALE GENOMIC DNA]</scope>
    <source>
        <strain evidence="13 14">VK2B</strain>
    </source>
</reference>
<dbReference type="InterPro" id="IPR050072">
    <property type="entry name" value="Peptidase_M20A"/>
</dbReference>
<accession>A0ABU4YN34</accession>
<dbReference type="EMBL" id="JAVIIV010000019">
    <property type="protein sequence ID" value="MDX8488382.1"/>
    <property type="molecule type" value="Genomic_DNA"/>
</dbReference>
<evidence type="ECO:0000256" key="11">
    <source>
        <dbReference type="ARBA" id="ARBA00051301"/>
    </source>
</evidence>
<dbReference type="Pfam" id="PF07687">
    <property type="entry name" value="M20_dimer"/>
    <property type="match status" value="1"/>
</dbReference>
<evidence type="ECO:0000256" key="6">
    <source>
        <dbReference type="ARBA" id="ARBA00016853"/>
    </source>
</evidence>
<keyword evidence="9" id="KW-0862">Zinc</keyword>
<evidence type="ECO:0000256" key="5">
    <source>
        <dbReference type="ARBA" id="ARBA00011921"/>
    </source>
</evidence>
<comment type="cofactor">
    <cofactor evidence="2">
        <name>Zn(2+)</name>
        <dbReference type="ChEBI" id="CHEBI:29105"/>
    </cofactor>
</comment>
<dbReference type="CDD" id="cd03894">
    <property type="entry name" value="M20_ArgE"/>
    <property type="match status" value="1"/>
</dbReference>
<name>A0ABU4YN34_9HYPH</name>
<evidence type="ECO:0000259" key="12">
    <source>
        <dbReference type="Pfam" id="PF07687"/>
    </source>
</evidence>
<comment type="similarity">
    <text evidence="4">Belongs to the peptidase M20A family.</text>
</comment>
<dbReference type="PROSITE" id="PS00759">
    <property type="entry name" value="ARGE_DAPE_CPG2_2"/>
    <property type="match status" value="1"/>
</dbReference>
<dbReference type="InterPro" id="IPR011650">
    <property type="entry name" value="Peptidase_M20_dimer"/>
</dbReference>
<keyword evidence="10" id="KW-0170">Cobalt</keyword>
<comment type="caution">
    <text evidence="13">The sequence shown here is derived from an EMBL/GenBank/DDBJ whole genome shotgun (WGS) entry which is preliminary data.</text>
</comment>
<dbReference type="InterPro" id="IPR010182">
    <property type="entry name" value="ArgE/DapE"/>
</dbReference>
<dbReference type="PANTHER" id="PTHR43808">
    <property type="entry name" value="ACETYLORNITHINE DEACETYLASE"/>
    <property type="match status" value="1"/>
</dbReference>
<dbReference type="InterPro" id="IPR002933">
    <property type="entry name" value="Peptidase_M20"/>
</dbReference>
<dbReference type="SUPFAM" id="SSF55031">
    <property type="entry name" value="Bacterial exopeptidase dimerisation domain"/>
    <property type="match status" value="1"/>
</dbReference>
<evidence type="ECO:0000256" key="1">
    <source>
        <dbReference type="ARBA" id="ARBA00001941"/>
    </source>
</evidence>
<proteinExistence type="inferred from homology"/>
<comment type="cofactor">
    <cofactor evidence="1">
        <name>Co(2+)</name>
        <dbReference type="ChEBI" id="CHEBI:48828"/>
    </cofactor>
</comment>
<dbReference type="SUPFAM" id="SSF53187">
    <property type="entry name" value="Zn-dependent exopeptidases"/>
    <property type="match status" value="1"/>
</dbReference>
<gene>
    <name evidence="13" type="ORF">RFM52_24720</name>
</gene>
<dbReference type="Gene3D" id="3.40.630.10">
    <property type="entry name" value="Zn peptidases"/>
    <property type="match status" value="2"/>
</dbReference>
<organism evidence="13 14">
    <name type="scientific">Mesorhizobium humile</name>
    <dbReference type="NCBI Taxonomy" id="3072313"/>
    <lineage>
        <taxon>Bacteria</taxon>
        <taxon>Pseudomonadati</taxon>
        <taxon>Pseudomonadota</taxon>
        <taxon>Alphaproteobacteria</taxon>
        <taxon>Hyphomicrobiales</taxon>
        <taxon>Phyllobacteriaceae</taxon>
        <taxon>Mesorhizobium</taxon>
    </lineage>
</organism>
<dbReference type="Proteomes" id="UP001280156">
    <property type="component" value="Unassembled WGS sequence"/>
</dbReference>
<dbReference type="PROSITE" id="PS00758">
    <property type="entry name" value="ARGE_DAPE_CPG2_1"/>
    <property type="match status" value="1"/>
</dbReference>
<dbReference type="NCBIfam" id="TIGR01910">
    <property type="entry name" value="DapE-ArgE"/>
    <property type="match status" value="1"/>
</dbReference>
<feature type="domain" description="Peptidase M20 dimerisation" evidence="12">
    <location>
        <begin position="174"/>
        <end position="278"/>
    </location>
</feature>
<keyword evidence="8" id="KW-0378">Hydrolase</keyword>
<evidence type="ECO:0000256" key="9">
    <source>
        <dbReference type="ARBA" id="ARBA00022833"/>
    </source>
</evidence>
<evidence type="ECO:0000313" key="14">
    <source>
        <dbReference type="Proteomes" id="UP001280156"/>
    </source>
</evidence>